<dbReference type="GO" id="GO:0030674">
    <property type="term" value="F:protein-macromolecule adaptor activity"/>
    <property type="evidence" value="ECO:0007669"/>
    <property type="project" value="TreeGrafter"/>
</dbReference>
<dbReference type="Proteomes" id="UP000050525">
    <property type="component" value="Unassembled WGS sequence"/>
</dbReference>
<dbReference type="NCBIfam" id="NF040941">
    <property type="entry name" value="GGGWT_bact"/>
    <property type="match status" value="1"/>
</dbReference>
<keyword evidence="6" id="KW-0175">Coiled coil</keyword>
<dbReference type="Gene3D" id="3.90.215.10">
    <property type="entry name" value="Gamma Fibrinogen, chain A, domain 1"/>
    <property type="match status" value="1"/>
</dbReference>
<dbReference type="PhylomeDB" id="A0A151PBF3"/>
<dbReference type="CDD" id="cd00087">
    <property type="entry name" value="FReD"/>
    <property type="match status" value="1"/>
</dbReference>
<dbReference type="Pfam" id="PF08702">
    <property type="entry name" value="Fib_alpha"/>
    <property type="match status" value="1"/>
</dbReference>
<comment type="caution">
    <text evidence="12">The sequence shown here is derived from an EMBL/GenBank/DDBJ whole genome shotgun (WGS) entry which is preliminary data.</text>
</comment>
<dbReference type="EMBL" id="AKHW03000533">
    <property type="protein sequence ID" value="KYO46294.1"/>
    <property type="molecule type" value="Genomic_DNA"/>
</dbReference>
<evidence type="ECO:0000256" key="10">
    <source>
        <dbReference type="SAM" id="SignalP"/>
    </source>
</evidence>
<dbReference type="GO" id="GO:0005102">
    <property type="term" value="F:signaling receptor binding"/>
    <property type="evidence" value="ECO:0007669"/>
    <property type="project" value="InterPro"/>
</dbReference>
<name>A0A151PBF3_ALLMI</name>
<evidence type="ECO:0000256" key="8">
    <source>
        <dbReference type="ARBA" id="ARBA00023157"/>
    </source>
</evidence>
<evidence type="ECO:0000256" key="6">
    <source>
        <dbReference type="ARBA" id="ARBA00023054"/>
    </source>
</evidence>
<dbReference type="InterPro" id="IPR037579">
    <property type="entry name" value="FIB_ANG-like"/>
</dbReference>
<feature type="domain" description="Fibrinogen C-terminal" evidence="11">
    <location>
        <begin position="364"/>
        <end position="605"/>
    </location>
</feature>
<keyword evidence="8" id="KW-1015">Disulfide bond</keyword>
<accession>A0A151PBF3</accession>
<protein>
    <recommendedName>
        <fullName evidence="2">Fibrinogen alpha chain</fullName>
    </recommendedName>
</protein>
<dbReference type="InterPro" id="IPR012290">
    <property type="entry name" value="Fibrinogen_a/b/g_coil_dom"/>
</dbReference>
<comment type="subunit">
    <text evidence="9">Heterohexamer; disulfide linked. Contains 2 sets of 3 non-identical chains (alpha, beta and gamma). The 2 heterotrimers are in head to head conformation with the N-termini in a small central domain.</text>
</comment>
<dbReference type="InterPro" id="IPR020837">
    <property type="entry name" value="Fibrinogen_CS"/>
</dbReference>
<evidence type="ECO:0000256" key="7">
    <source>
        <dbReference type="ARBA" id="ARBA00023084"/>
    </source>
</evidence>
<dbReference type="SMART" id="SM01212">
    <property type="entry name" value="Fib_alpha"/>
    <property type="match status" value="1"/>
</dbReference>
<dbReference type="Pfam" id="PF00147">
    <property type="entry name" value="Fibrinogen_C"/>
    <property type="match status" value="1"/>
</dbReference>
<keyword evidence="13" id="KW-1185">Reference proteome</keyword>
<dbReference type="SMART" id="SM00186">
    <property type="entry name" value="FBG"/>
    <property type="match status" value="1"/>
</dbReference>
<dbReference type="PANTHER" id="PTHR47221:SF3">
    <property type="entry name" value="FIBRINOGEN ALPHA CHAIN"/>
    <property type="match status" value="1"/>
</dbReference>
<evidence type="ECO:0000256" key="3">
    <source>
        <dbReference type="ARBA" id="ARBA00022525"/>
    </source>
</evidence>
<dbReference type="GO" id="GO:0042730">
    <property type="term" value="P:fibrinolysis"/>
    <property type="evidence" value="ECO:0007669"/>
    <property type="project" value="TreeGrafter"/>
</dbReference>
<reference evidence="12 13" key="1">
    <citation type="journal article" date="2012" name="Genome Biol.">
        <title>Sequencing three crocodilian genomes to illuminate the evolution of archosaurs and amniotes.</title>
        <authorList>
            <person name="St John J.A."/>
            <person name="Braun E.L."/>
            <person name="Isberg S.R."/>
            <person name="Miles L.G."/>
            <person name="Chong A.Y."/>
            <person name="Gongora J."/>
            <person name="Dalzell P."/>
            <person name="Moran C."/>
            <person name="Bed'hom B."/>
            <person name="Abzhanov A."/>
            <person name="Burgess S.C."/>
            <person name="Cooksey A.M."/>
            <person name="Castoe T.A."/>
            <person name="Crawford N.G."/>
            <person name="Densmore L.D."/>
            <person name="Drew J.C."/>
            <person name="Edwards S.V."/>
            <person name="Faircloth B.C."/>
            <person name="Fujita M.K."/>
            <person name="Greenwold M.J."/>
            <person name="Hoffmann F.G."/>
            <person name="Howard J.M."/>
            <person name="Iguchi T."/>
            <person name="Janes D.E."/>
            <person name="Khan S.Y."/>
            <person name="Kohno S."/>
            <person name="de Koning A.J."/>
            <person name="Lance S.L."/>
            <person name="McCarthy F.M."/>
            <person name="McCormack J.E."/>
            <person name="Merchant M.E."/>
            <person name="Peterson D.G."/>
            <person name="Pollock D.D."/>
            <person name="Pourmand N."/>
            <person name="Raney B.J."/>
            <person name="Roessler K.A."/>
            <person name="Sanford J.R."/>
            <person name="Sawyer R.H."/>
            <person name="Schmidt C.J."/>
            <person name="Triplett E.W."/>
            <person name="Tuberville T.D."/>
            <person name="Venegas-Anaya M."/>
            <person name="Howard J.T."/>
            <person name="Jarvis E.D."/>
            <person name="Guillette L.J.Jr."/>
            <person name="Glenn T.C."/>
            <person name="Green R.E."/>
            <person name="Ray D.A."/>
        </authorList>
    </citation>
    <scope>NUCLEOTIDE SEQUENCE [LARGE SCALE GENOMIC DNA]</scope>
    <source>
        <strain evidence="12">KSC_2009_1</strain>
    </source>
</reference>
<dbReference type="Gene3D" id="4.10.530.10">
    <property type="entry name" value="Gamma-fibrinogen Carboxyl Terminal Fragment, domain 2"/>
    <property type="match status" value="1"/>
</dbReference>
<gene>
    <name evidence="12" type="primary">FGA</name>
    <name evidence="12" type="ORF">Y1Q_0021820</name>
</gene>
<dbReference type="PROSITE" id="PS51406">
    <property type="entry name" value="FIBRINOGEN_C_2"/>
    <property type="match status" value="1"/>
</dbReference>
<evidence type="ECO:0000256" key="9">
    <source>
        <dbReference type="ARBA" id="ARBA00025974"/>
    </source>
</evidence>
<evidence type="ECO:0000256" key="1">
    <source>
        <dbReference type="ARBA" id="ARBA00004613"/>
    </source>
</evidence>
<feature type="signal peptide" evidence="10">
    <location>
        <begin position="1"/>
        <end position="15"/>
    </location>
</feature>
<dbReference type="SUPFAM" id="SSF58010">
    <property type="entry name" value="Fibrinogen coiled-coil and central regions"/>
    <property type="match status" value="1"/>
</dbReference>
<evidence type="ECO:0000256" key="2">
    <source>
        <dbReference type="ARBA" id="ARBA00017850"/>
    </source>
</evidence>
<sequence length="607" mass="68053">MRILCVLLYLSIVWAVEEGSTFEDEGGVARGPRLSERAQASCKHEKSWPFCSDDQWGQKCPSGCRMQGLVDDTNSDFNHRLDKIRKLLDDNENKYKKSKIITTETFNSMKGTLVSGQESDSKYGQVIEDLRRRIVSLKTKVIAQIERIYGLQNSIREQVLEMKRMEVDIDIKIRACKGSCAKSFDYHVDKESYDNIQRQLTQASSINLQSDLSSSIIRVLKIKPMKDSTVLPHFKAGDPKDWPEWNFLNKMQQLELVLESPETGPKFFPVDTSYSSSVHKGDGEPQGSKFVHPTYGKETHFGEGVSSSSTHYTCTKTVTKKVVAGPDGPREEVVEKYTSSDGSDCSHLRGLGKEDISGGYNVRVTAGGGGDDCEDIRQKHTSGAKSGIFRIKPTGSNKVLSVYCDQETTLGGWLLIQQRIDGSVNFNQTWQDYKKGFGSVDAKGKGELWLGNENIHLLTQKDTVLRVELEDWAGNTVYAEYNIHVGSESQGYVLSVSNYEGTAGDALITGSVDEGSEYTSHANMKFSTFDRDSDQWEENCAEVHGGGWWYNNCQAANLNGMYYLGGQYDPRNNIPYEVENGVVWIPFRASDYSLKIVRMKIRPNETL</sequence>
<dbReference type="AlphaFoldDB" id="A0A151PBF3"/>
<keyword evidence="4" id="KW-0356">Hemostasis</keyword>
<dbReference type="GO" id="GO:0005201">
    <property type="term" value="F:extracellular matrix structural constituent"/>
    <property type="evidence" value="ECO:0007669"/>
    <property type="project" value="TreeGrafter"/>
</dbReference>
<dbReference type="InterPro" id="IPR036056">
    <property type="entry name" value="Fibrinogen-like_C"/>
</dbReference>
<dbReference type="Pfam" id="PF12160">
    <property type="entry name" value="Fibrinogen_aC"/>
    <property type="match status" value="1"/>
</dbReference>
<dbReference type="PANTHER" id="PTHR47221">
    <property type="entry name" value="FIBRINOGEN ALPHA CHAIN"/>
    <property type="match status" value="1"/>
</dbReference>
<dbReference type="InterPro" id="IPR002181">
    <property type="entry name" value="Fibrinogen_a/b/g_C_dom"/>
</dbReference>
<dbReference type="STRING" id="8496.A0A151PBF3"/>
<dbReference type="GO" id="GO:0005577">
    <property type="term" value="C:fibrinogen complex"/>
    <property type="evidence" value="ECO:0007669"/>
    <property type="project" value="InterPro"/>
</dbReference>
<dbReference type="GO" id="GO:0070527">
    <property type="term" value="P:platelet aggregation"/>
    <property type="evidence" value="ECO:0007669"/>
    <property type="project" value="TreeGrafter"/>
</dbReference>
<dbReference type="Gene3D" id="1.20.5.50">
    <property type="match status" value="1"/>
</dbReference>
<keyword evidence="5 10" id="KW-0732">Signal</keyword>
<dbReference type="GO" id="GO:0051258">
    <property type="term" value="P:protein polymerization"/>
    <property type="evidence" value="ECO:0007669"/>
    <property type="project" value="InterPro"/>
</dbReference>
<evidence type="ECO:0000256" key="4">
    <source>
        <dbReference type="ARBA" id="ARBA00022696"/>
    </source>
</evidence>
<dbReference type="GO" id="GO:0034116">
    <property type="term" value="P:positive regulation of heterotypic cell-cell adhesion"/>
    <property type="evidence" value="ECO:0007669"/>
    <property type="project" value="TreeGrafter"/>
</dbReference>
<feature type="chain" id="PRO_5012362249" description="Fibrinogen alpha chain" evidence="10">
    <location>
        <begin position="16"/>
        <end position="607"/>
    </location>
</feature>
<dbReference type="PROSITE" id="PS00514">
    <property type="entry name" value="FIBRINOGEN_C_1"/>
    <property type="match status" value="1"/>
</dbReference>
<dbReference type="InterPro" id="IPR021996">
    <property type="entry name" value="Fibrinogen_aC"/>
</dbReference>
<evidence type="ECO:0000259" key="11">
    <source>
        <dbReference type="PROSITE" id="PS51406"/>
    </source>
</evidence>
<dbReference type="eggNOG" id="KOG2579">
    <property type="taxonomic scope" value="Eukaryota"/>
</dbReference>
<evidence type="ECO:0000256" key="5">
    <source>
        <dbReference type="ARBA" id="ARBA00022729"/>
    </source>
</evidence>
<keyword evidence="3" id="KW-0964">Secreted</keyword>
<keyword evidence="7" id="KW-0094">Blood coagulation</keyword>
<comment type="subcellular location">
    <subcellularLocation>
        <location evidence="1">Secreted</location>
    </subcellularLocation>
</comment>
<dbReference type="GO" id="GO:0072377">
    <property type="term" value="P:blood coagulation, common pathway"/>
    <property type="evidence" value="ECO:0007669"/>
    <property type="project" value="TreeGrafter"/>
</dbReference>
<evidence type="ECO:0000313" key="13">
    <source>
        <dbReference type="Proteomes" id="UP000050525"/>
    </source>
</evidence>
<dbReference type="InterPro" id="IPR014716">
    <property type="entry name" value="Fibrinogen_a/b/g_C_1"/>
</dbReference>
<organism evidence="12 13">
    <name type="scientific">Alligator mississippiensis</name>
    <name type="common">American alligator</name>
    <dbReference type="NCBI Taxonomy" id="8496"/>
    <lineage>
        <taxon>Eukaryota</taxon>
        <taxon>Metazoa</taxon>
        <taxon>Chordata</taxon>
        <taxon>Craniata</taxon>
        <taxon>Vertebrata</taxon>
        <taxon>Euteleostomi</taxon>
        <taxon>Archelosauria</taxon>
        <taxon>Archosauria</taxon>
        <taxon>Crocodylia</taxon>
        <taxon>Alligatoridae</taxon>
        <taxon>Alligatorinae</taxon>
        <taxon>Alligator</taxon>
    </lineage>
</organism>
<dbReference type="SUPFAM" id="SSF56496">
    <property type="entry name" value="Fibrinogen C-terminal domain-like"/>
    <property type="match status" value="1"/>
</dbReference>
<evidence type="ECO:0000313" key="12">
    <source>
        <dbReference type="EMBL" id="KYO46294.1"/>
    </source>
</evidence>
<proteinExistence type="predicted"/>